<gene>
    <name evidence="3" type="primary">TFIP11</name>
    <name evidence="3" type="ORF">Anas_13045</name>
</gene>
<evidence type="ECO:0000259" key="2">
    <source>
        <dbReference type="Pfam" id="PF12457"/>
    </source>
</evidence>
<keyword evidence="4" id="KW-1185">Reference proteome</keyword>
<evidence type="ECO:0000313" key="4">
    <source>
        <dbReference type="Proteomes" id="UP000326759"/>
    </source>
</evidence>
<feature type="domain" description="Tuftelin interacting protein N-terminal" evidence="2">
    <location>
        <begin position="84"/>
        <end position="174"/>
    </location>
</feature>
<feature type="region of interest" description="Disordered" evidence="1">
    <location>
        <begin position="158"/>
        <end position="251"/>
    </location>
</feature>
<sequence>MKNVEWPKFEVVGKKSLSPNIPIEKINPQNELNIASNYINEPNSVLHVKIFLNDISEHRLPCYNIIDKLIFVKNIVIDRNLIMEEEVEKFEITDFDLQNEFSMGQRRKNLTKDQQIYGMWADASDGEEVEEIASQPFSQAKLLQKGLNFVAGGIQQAGKKKDKKVDEKDEDDDDKEYHPKPIFSSHQIDSSDEEDNLPLDFGSRKKNLGSKNLNERNDARELAGFRNHRGGAHFREGGIADWEKHTTGIGK</sequence>
<dbReference type="OrthoDB" id="4822at2759"/>
<feature type="compositionally biased region" description="Basic and acidic residues" evidence="1">
    <location>
        <begin position="213"/>
        <end position="223"/>
    </location>
</feature>
<dbReference type="AlphaFoldDB" id="A0A5N5TIN6"/>
<feature type="compositionally biased region" description="Basic and acidic residues" evidence="1">
    <location>
        <begin position="233"/>
        <end position="251"/>
    </location>
</feature>
<accession>A0A5N5TIN6</accession>
<proteinExistence type="predicted"/>
<name>A0A5N5TIN6_9CRUS</name>
<dbReference type="Proteomes" id="UP000326759">
    <property type="component" value="Unassembled WGS sequence"/>
</dbReference>
<evidence type="ECO:0000256" key="1">
    <source>
        <dbReference type="SAM" id="MobiDB-lite"/>
    </source>
</evidence>
<dbReference type="InterPro" id="IPR022159">
    <property type="entry name" value="STIP/TFIP11_N"/>
</dbReference>
<dbReference type="Pfam" id="PF12457">
    <property type="entry name" value="TIP_N"/>
    <property type="match status" value="1"/>
</dbReference>
<comment type="caution">
    <text evidence="3">The sequence shown here is derived from an EMBL/GenBank/DDBJ whole genome shotgun (WGS) entry which is preliminary data.</text>
</comment>
<dbReference type="EMBL" id="SEYY01001649">
    <property type="protein sequence ID" value="KAB7505185.1"/>
    <property type="molecule type" value="Genomic_DNA"/>
</dbReference>
<reference evidence="3 4" key="1">
    <citation type="journal article" date="2019" name="PLoS Biol.">
        <title>Sex chromosomes control vertical transmission of feminizing Wolbachia symbionts in an isopod.</title>
        <authorList>
            <person name="Becking T."/>
            <person name="Chebbi M.A."/>
            <person name="Giraud I."/>
            <person name="Moumen B."/>
            <person name="Laverre T."/>
            <person name="Caubet Y."/>
            <person name="Peccoud J."/>
            <person name="Gilbert C."/>
            <person name="Cordaux R."/>
        </authorList>
    </citation>
    <scope>NUCLEOTIDE SEQUENCE [LARGE SCALE GENOMIC DNA]</scope>
    <source>
        <strain evidence="3">ANa2</strain>
        <tissue evidence="3">Whole body excluding digestive tract and cuticle</tissue>
    </source>
</reference>
<protein>
    <submittedName>
        <fullName evidence="3">Tuftelin-interacting protein 11</fullName>
    </submittedName>
</protein>
<evidence type="ECO:0000313" key="3">
    <source>
        <dbReference type="EMBL" id="KAB7505185.1"/>
    </source>
</evidence>
<organism evidence="3 4">
    <name type="scientific">Armadillidium nasatum</name>
    <dbReference type="NCBI Taxonomy" id="96803"/>
    <lineage>
        <taxon>Eukaryota</taxon>
        <taxon>Metazoa</taxon>
        <taxon>Ecdysozoa</taxon>
        <taxon>Arthropoda</taxon>
        <taxon>Crustacea</taxon>
        <taxon>Multicrustacea</taxon>
        <taxon>Malacostraca</taxon>
        <taxon>Eumalacostraca</taxon>
        <taxon>Peracarida</taxon>
        <taxon>Isopoda</taxon>
        <taxon>Oniscidea</taxon>
        <taxon>Crinocheta</taxon>
        <taxon>Armadillidiidae</taxon>
        <taxon>Armadillidium</taxon>
    </lineage>
</organism>